<organism evidence="7 8">
    <name type="scientific">Sphingomicrobium clamense</name>
    <dbReference type="NCBI Taxonomy" id="2851013"/>
    <lineage>
        <taxon>Bacteria</taxon>
        <taxon>Pseudomonadati</taxon>
        <taxon>Pseudomonadota</taxon>
        <taxon>Alphaproteobacteria</taxon>
        <taxon>Sphingomonadales</taxon>
        <taxon>Sphingomonadaceae</taxon>
        <taxon>Sphingomicrobium</taxon>
    </lineage>
</organism>
<feature type="transmembrane region" description="Helical" evidence="5">
    <location>
        <begin position="396"/>
        <end position="414"/>
    </location>
</feature>
<accession>A0ABS6V830</accession>
<evidence type="ECO:0000313" key="8">
    <source>
        <dbReference type="Proteomes" id="UP000698028"/>
    </source>
</evidence>
<feature type="domain" description="O-antigen ligase-related" evidence="6">
    <location>
        <begin position="232"/>
        <end position="373"/>
    </location>
</feature>
<keyword evidence="4 5" id="KW-0472">Membrane</keyword>
<feature type="transmembrane region" description="Helical" evidence="5">
    <location>
        <begin position="193"/>
        <end position="211"/>
    </location>
</feature>
<feature type="transmembrane region" description="Helical" evidence="5">
    <location>
        <begin position="448"/>
        <end position="467"/>
    </location>
</feature>
<feature type="transmembrane region" description="Helical" evidence="5">
    <location>
        <begin position="35"/>
        <end position="55"/>
    </location>
</feature>
<keyword evidence="8" id="KW-1185">Reference proteome</keyword>
<feature type="transmembrane region" description="Helical" evidence="5">
    <location>
        <begin position="121"/>
        <end position="141"/>
    </location>
</feature>
<proteinExistence type="predicted"/>
<keyword evidence="3 5" id="KW-1133">Transmembrane helix</keyword>
<keyword evidence="2 5" id="KW-0812">Transmembrane</keyword>
<feature type="transmembrane region" description="Helical" evidence="5">
    <location>
        <begin position="12"/>
        <end position="29"/>
    </location>
</feature>
<feature type="transmembrane region" description="Helical" evidence="5">
    <location>
        <begin position="223"/>
        <end position="241"/>
    </location>
</feature>
<feature type="transmembrane region" description="Helical" evidence="5">
    <location>
        <begin position="62"/>
        <end position="82"/>
    </location>
</feature>
<evidence type="ECO:0000313" key="7">
    <source>
        <dbReference type="EMBL" id="MBW0145282.1"/>
    </source>
</evidence>
<dbReference type="Proteomes" id="UP000698028">
    <property type="component" value="Unassembled WGS sequence"/>
</dbReference>
<dbReference type="InterPro" id="IPR007016">
    <property type="entry name" value="O-antigen_ligase-rel_domated"/>
</dbReference>
<feature type="transmembrane region" description="Helical" evidence="5">
    <location>
        <begin position="360"/>
        <end position="384"/>
    </location>
</feature>
<dbReference type="PANTHER" id="PTHR37422">
    <property type="entry name" value="TEICHURONIC ACID BIOSYNTHESIS PROTEIN TUAE"/>
    <property type="match status" value="1"/>
</dbReference>
<evidence type="ECO:0000256" key="5">
    <source>
        <dbReference type="SAM" id="Phobius"/>
    </source>
</evidence>
<dbReference type="RefSeq" id="WP_218633201.1">
    <property type="nucleotide sequence ID" value="NZ_JAHVAH010000001.1"/>
</dbReference>
<evidence type="ECO:0000256" key="3">
    <source>
        <dbReference type="ARBA" id="ARBA00022989"/>
    </source>
</evidence>
<evidence type="ECO:0000256" key="4">
    <source>
        <dbReference type="ARBA" id="ARBA00023136"/>
    </source>
</evidence>
<name>A0ABS6V830_9SPHN</name>
<reference evidence="7 8" key="1">
    <citation type="submission" date="2021-07" db="EMBL/GenBank/DDBJ databases">
        <title>The draft genome sequence of Sphingomicrobium sp. B8.</title>
        <authorList>
            <person name="Mu L."/>
        </authorList>
    </citation>
    <scope>NUCLEOTIDE SEQUENCE [LARGE SCALE GENOMIC DNA]</scope>
    <source>
        <strain evidence="7 8">B8</strain>
    </source>
</reference>
<evidence type="ECO:0000259" key="6">
    <source>
        <dbReference type="Pfam" id="PF04932"/>
    </source>
</evidence>
<feature type="transmembrane region" description="Helical" evidence="5">
    <location>
        <begin position="271"/>
        <end position="294"/>
    </location>
</feature>
<gene>
    <name evidence="7" type="ORF">KTQ36_08250</name>
</gene>
<sequence>MQQRGAPGEYLSPVLLLFALVLGGGSTLGLANDGWLSAIAIVPVAALIAAHFTGLRPLQREAWWLIALVSGVLALAFVQANWSSSGLWWSDTSRASVANALTQAGVAVNGPLSLTPSDTRIFSLRWLFPLAMLLAIAGAGISERKRTVALIAILGVVAAGLSVVQAFEPALLPYRSTTGTGAGWFANSNHHGLFLACGTAALVLLLPRRAHTEHRYPKTFEQLRPLMIGAGAILLMGMAVLMTGSRAALPLFLVALALAFLARPRNRERPIGWLLALIALPVTLILALLLPRYFEAAFVGPALEDDPRWNALPTILEAASDALPWGTGFGSFERYYLTVEPFDLIGGSSLNEAHNELAQWWLEGGVAGLVLLLAFLVLLITKGWKRLRDGEAVDKRAIRVGAMMFLLIAVHSLIDYPARTVAMGSLAMAAATLWIVPPVNSERRTSKLSLPVMAVTAIIAAILVPLLHEPFAERGMAEGVATRDGHVLAQQALNEALDPARTSTAGDTARRALVSSPLEVKAFEALALVEEGAKSDALIDAGLSLSRRSGILPVLKFQRALADSEFAAAADEALLLMRRGEDDANFLRAVRLAALEPAFAKGLGAQLDPEAYWITPAFDVDPDGYPIEADGASRLLQSLPRMEGGPPPHLVGSTLEQLSKSERPEEAVNLYRALYPDRDPLLGAPYPNARAMRDNTLFDWRIWTPPGMRVSHDLGMSHMDLRGNGLADGPFAWRYLALEPGHHRIGVTMTSSGSRLPVMPDVICIGGSQVARLDHAGRQRYQLDVLVDDGCPLAVLRLSARAQPRPFRQTIRDWTHERLPPR</sequence>
<comment type="caution">
    <text evidence="7">The sequence shown here is derived from an EMBL/GenBank/DDBJ whole genome shotgun (WGS) entry which is preliminary data.</text>
</comment>
<evidence type="ECO:0000256" key="1">
    <source>
        <dbReference type="ARBA" id="ARBA00004141"/>
    </source>
</evidence>
<evidence type="ECO:0000256" key="2">
    <source>
        <dbReference type="ARBA" id="ARBA00022692"/>
    </source>
</evidence>
<dbReference type="Pfam" id="PF04932">
    <property type="entry name" value="Wzy_C"/>
    <property type="match status" value="1"/>
</dbReference>
<feature type="transmembrane region" description="Helical" evidence="5">
    <location>
        <begin position="148"/>
        <end position="167"/>
    </location>
</feature>
<protein>
    <submittedName>
        <fullName evidence="7">O-antigen ligase family protein</fullName>
    </submittedName>
</protein>
<dbReference type="InterPro" id="IPR051533">
    <property type="entry name" value="WaaL-like"/>
</dbReference>
<dbReference type="GO" id="GO:0016874">
    <property type="term" value="F:ligase activity"/>
    <property type="evidence" value="ECO:0007669"/>
    <property type="project" value="UniProtKB-KW"/>
</dbReference>
<dbReference type="EMBL" id="JAHVAH010000001">
    <property type="protein sequence ID" value="MBW0145282.1"/>
    <property type="molecule type" value="Genomic_DNA"/>
</dbReference>
<dbReference type="PANTHER" id="PTHR37422:SF23">
    <property type="entry name" value="TEICHURONIC ACID BIOSYNTHESIS PROTEIN TUAE"/>
    <property type="match status" value="1"/>
</dbReference>
<feature type="transmembrane region" description="Helical" evidence="5">
    <location>
        <begin position="420"/>
        <end position="436"/>
    </location>
</feature>
<comment type="subcellular location">
    <subcellularLocation>
        <location evidence="1">Membrane</location>
        <topology evidence="1">Multi-pass membrane protein</topology>
    </subcellularLocation>
</comment>
<keyword evidence="7" id="KW-0436">Ligase</keyword>
<feature type="transmembrane region" description="Helical" evidence="5">
    <location>
        <begin position="247"/>
        <end position="264"/>
    </location>
</feature>